<dbReference type="InterPro" id="IPR011250">
    <property type="entry name" value="OMP/PagP_B-barrel"/>
</dbReference>
<evidence type="ECO:0000256" key="1">
    <source>
        <dbReference type="ARBA" id="ARBA00022729"/>
    </source>
</evidence>
<keyword evidence="4" id="KW-1185">Reference proteome</keyword>
<accession>A0ABQ5V345</accession>
<dbReference type="EMBL" id="BSNJ01000004">
    <property type="protein sequence ID" value="GLQ21006.1"/>
    <property type="molecule type" value="Genomic_DNA"/>
</dbReference>
<evidence type="ECO:0000259" key="2">
    <source>
        <dbReference type="Pfam" id="PF13505"/>
    </source>
</evidence>
<reference evidence="3" key="2">
    <citation type="submission" date="2023-01" db="EMBL/GenBank/DDBJ databases">
        <title>Draft genome sequence of Algimonas porphyrae strain NBRC 108216.</title>
        <authorList>
            <person name="Sun Q."/>
            <person name="Mori K."/>
        </authorList>
    </citation>
    <scope>NUCLEOTIDE SEQUENCE</scope>
    <source>
        <strain evidence="3">NBRC 108216</strain>
    </source>
</reference>
<evidence type="ECO:0000313" key="3">
    <source>
        <dbReference type="EMBL" id="GLQ21006.1"/>
    </source>
</evidence>
<proteinExistence type="predicted"/>
<protein>
    <recommendedName>
        <fullName evidence="2">Outer membrane protein beta-barrel domain-containing protein</fullName>
    </recommendedName>
</protein>
<dbReference type="Proteomes" id="UP001161390">
    <property type="component" value="Unassembled WGS sequence"/>
</dbReference>
<comment type="caution">
    <text evidence="3">The sequence shown here is derived from an EMBL/GenBank/DDBJ whole genome shotgun (WGS) entry which is preliminary data.</text>
</comment>
<reference evidence="3" key="1">
    <citation type="journal article" date="2014" name="Int. J. Syst. Evol. Microbiol.">
        <title>Complete genome of a new Firmicutes species belonging to the dominant human colonic microbiota ('Ruminococcus bicirculans') reveals two chromosomes and a selective capacity to utilize plant glucans.</title>
        <authorList>
            <consortium name="NISC Comparative Sequencing Program"/>
            <person name="Wegmann U."/>
            <person name="Louis P."/>
            <person name="Goesmann A."/>
            <person name="Henrissat B."/>
            <person name="Duncan S.H."/>
            <person name="Flint H.J."/>
        </authorList>
    </citation>
    <scope>NUCLEOTIDE SEQUENCE</scope>
    <source>
        <strain evidence="3">NBRC 108216</strain>
    </source>
</reference>
<dbReference type="Pfam" id="PF13505">
    <property type="entry name" value="OMP_b-brl"/>
    <property type="match status" value="1"/>
</dbReference>
<name>A0ABQ5V345_9PROT</name>
<organism evidence="3 4">
    <name type="scientific">Algimonas porphyrae</name>
    <dbReference type="NCBI Taxonomy" id="1128113"/>
    <lineage>
        <taxon>Bacteria</taxon>
        <taxon>Pseudomonadati</taxon>
        <taxon>Pseudomonadota</taxon>
        <taxon>Alphaproteobacteria</taxon>
        <taxon>Maricaulales</taxon>
        <taxon>Robiginitomaculaceae</taxon>
        <taxon>Algimonas</taxon>
    </lineage>
</organism>
<sequence>MGGYNYGAGHNGHSYVNPGYAGAGYSGCSLDPCAASGQFAGYTQHYQPAPQPVTWTLPPTLPPAPMPPAPCAPNPCAAGAYSVAPQMNAGYGATGYGAAGYGGAAYGQTHTPAAHAYGTHAPHYGPAQGHGLRGAYKYATLGATWYDVDTAYAGLQGRLGYQSASILGAEIEGSIGVISETSPFNQPNPPGPDLVGQFKDGVDYQIAGFGVARLPVSPNISLHGRVGYHQTKSYADATVNGVERNVDTTDDGVAYGAGAEFNLTPVDAFRADYTRYSRTGDDMDSVSLSYLRRF</sequence>
<dbReference type="InterPro" id="IPR027385">
    <property type="entry name" value="Beta-barrel_OMP"/>
</dbReference>
<gene>
    <name evidence="3" type="ORF">GCM10007854_19610</name>
</gene>
<feature type="domain" description="Outer membrane protein beta-barrel" evidence="2">
    <location>
        <begin position="126"/>
        <end position="294"/>
    </location>
</feature>
<dbReference type="Gene3D" id="2.40.160.20">
    <property type="match status" value="1"/>
</dbReference>
<dbReference type="SUPFAM" id="SSF56925">
    <property type="entry name" value="OMPA-like"/>
    <property type="match status" value="1"/>
</dbReference>
<keyword evidence="1" id="KW-0732">Signal</keyword>
<evidence type="ECO:0000313" key="4">
    <source>
        <dbReference type="Proteomes" id="UP001161390"/>
    </source>
</evidence>